<dbReference type="PANTHER" id="PTHR12825:SF0">
    <property type="entry name" value="VESICLE TRANSPORT PROTEIN SEC20"/>
    <property type="match status" value="1"/>
</dbReference>
<keyword evidence="5 15" id="KW-0812">Transmembrane</keyword>
<evidence type="ECO:0000256" key="7">
    <source>
        <dbReference type="ARBA" id="ARBA00022824"/>
    </source>
</evidence>
<evidence type="ECO:0000256" key="9">
    <source>
        <dbReference type="ARBA" id="ARBA00022989"/>
    </source>
</evidence>
<accession>A0ABN8J981</accession>
<feature type="non-terminal residue" evidence="17">
    <location>
        <position position="1"/>
    </location>
</feature>
<dbReference type="InterPro" id="IPR056173">
    <property type="entry name" value="Sec20_C"/>
</dbReference>
<evidence type="ECO:0000256" key="14">
    <source>
        <dbReference type="ARBA" id="ARBA00037934"/>
    </source>
</evidence>
<keyword evidence="11 15" id="KW-0472">Membrane</keyword>
<evidence type="ECO:0000313" key="18">
    <source>
        <dbReference type="Proteomes" id="UP000837857"/>
    </source>
</evidence>
<evidence type="ECO:0000256" key="13">
    <source>
        <dbReference type="ARBA" id="ARBA00023224"/>
    </source>
</evidence>
<evidence type="ECO:0000256" key="5">
    <source>
        <dbReference type="ARBA" id="ARBA00022692"/>
    </source>
</evidence>
<organism evidence="17 18">
    <name type="scientific">Iphiclides podalirius</name>
    <name type="common">scarce swallowtail</name>
    <dbReference type="NCBI Taxonomy" id="110791"/>
    <lineage>
        <taxon>Eukaryota</taxon>
        <taxon>Metazoa</taxon>
        <taxon>Ecdysozoa</taxon>
        <taxon>Arthropoda</taxon>
        <taxon>Hexapoda</taxon>
        <taxon>Insecta</taxon>
        <taxon>Pterygota</taxon>
        <taxon>Neoptera</taxon>
        <taxon>Endopterygota</taxon>
        <taxon>Lepidoptera</taxon>
        <taxon>Glossata</taxon>
        <taxon>Ditrysia</taxon>
        <taxon>Papilionoidea</taxon>
        <taxon>Papilionidae</taxon>
        <taxon>Papilioninae</taxon>
        <taxon>Iphiclides</taxon>
    </lineage>
</organism>
<sequence length="486" mass="55751">MMALKRFISPSRDFFDFNLKYLFYVGLWPREDFSKRHAILYKLYEISLHVLSLIYVLTTSIGTYQHRGDFTVLLANLDKTLVAYNFVLKVVVFVLKRKQLERLIGEIISSGDRITYQRKCLMAFHMVAITVVTTATIGAFSLLALFKMEMIVEAWMPFDPSKNLTNYLMALEILVVSFIPCSFRSIAMQGIVCSIVMYFCDQYVDLQRRIKVLEYSSINEGRMRSEFGEILKKHSEGIAMAAYGTSWTSWPLDMQKNLLIVIRVAQKPLTLSAGGVVIMSMRAYSQDILECKDSMERLNALNEIGRAMLTKLREELDNLDLYGRESGDQKYVIELDAQRQLLAGLLREFKDANISSLFTIEKAQRDELLKSKMEGEDPVVRNRRKQMDKDGMLKMTTGVTEQLLSISRQLADTTQRSQVTLDSLVSSSSTVHGTQSELENTAGTISQSSKLLNKYGRREFTDKVIMFFAFMFFLAVCLYIVQKRLF</sequence>
<evidence type="ECO:0000256" key="3">
    <source>
        <dbReference type="ARBA" id="ARBA00022448"/>
    </source>
</evidence>
<evidence type="ECO:0000313" key="17">
    <source>
        <dbReference type="EMBL" id="CAH2074450.1"/>
    </source>
</evidence>
<feature type="transmembrane region" description="Helical" evidence="15">
    <location>
        <begin position="464"/>
        <end position="481"/>
    </location>
</feature>
<keyword evidence="8" id="KW-0931">ER-Golgi transport</keyword>
<name>A0ABN8J981_9NEOP</name>
<feature type="transmembrane region" description="Helical" evidence="15">
    <location>
        <begin position="70"/>
        <end position="95"/>
    </location>
</feature>
<keyword evidence="9 15" id="KW-1133">Transmembrane helix</keyword>
<evidence type="ECO:0000256" key="8">
    <source>
        <dbReference type="ARBA" id="ARBA00022892"/>
    </source>
</evidence>
<evidence type="ECO:0000256" key="10">
    <source>
        <dbReference type="ARBA" id="ARBA00023054"/>
    </source>
</evidence>
<dbReference type="Proteomes" id="UP000837857">
    <property type="component" value="Chromosome 7"/>
</dbReference>
<gene>
    <name evidence="17" type="ORF">IPOD504_LOCUS16081</name>
</gene>
<dbReference type="InterPro" id="IPR004117">
    <property type="entry name" value="7tm6_olfct_rcpt"/>
</dbReference>
<dbReference type="PANTHER" id="PTHR12825">
    <property type="entry name" value="BNIP1-RELATED"/>
    <property type="match status" value="1"/>
</dbReference>
<feature type="transmembrane region" description="Helical" evidence="15">
    <location>
        <begin position="123"/>
        <end position="146"/>
    </location>
</feature>
<evidence type="ECO:0000256" key="4">
    <source>
        <dbReference type="ARBA" id="ARBA00022606"/>
    </source>
</evidence>
<dbReference type="Pfam" id="PF02949">
    <property type="entry name" value="7tm_6"/>
    <property type="match status" value="1"/>
</dbReference>
<dbReference type="InterPro" id="IPR005606">
    <property type="entry name" value="Sec20"/>
</dbReference>
<evidence type="ECO:0000256" key="11">
    <source>
        <dbReference type="ARBA" id="ARBA00023136"/>
    </source>
</evidence>
<protein>
    <recommendedName>
        <fullName evidence="16">Sec20 C-terminal domain-containing protein</fullName>
    </recommendedName>
</protein>
<feature type="domain" description="Sec20 C-terminal" evidence="16">
    <location>
        <begin position="397"/>
        <end position="485"/>
    </location>
</feature>
<evidence type="ECO:0000259" key="16">
    <source>
        <dbReference type="Pfam" id="PF03908"/>
    </source>
</evidence>
<reference evidence="17" key="1">
    <citation type="submission" date="2022-03" db="EMBL/GenBank/DDBJ databases">
        <authorList>
            <person name="Martin H S."/>
        </authorList>
    </citation>
    <scope>NUCLEOTIDE SEQUENCE</scope>
</reference>
<evidence type="ECO:0000256" key="6">
    <source>
        <dbReference type="ARBA" id="ARBA00022725"/>
    </source>
</evidence>
<keyword evidence="13" id="KW-0807">Transducer</keyword>
<comment type="subcellular location">
    <subcellularLocation>
        <location evidence="2">Endoplasmic reticulum membrane</location>
        <topology evidence="2">Single-pass type IV membrane protein</topology>
    </subcellularLocation>
    <subcellularLocation>
        <location evidence="1">Membrane</location>
        <topology evidence="1">Multi-pass membrane protein</topology>
    </subcellularLocation>
</comment>
<dbReference type="EMBL" id="OW152819">
    <property type="protein sequence ID" value="CAH2074450.1"/>
    <property type="molecule type" value="Genomic_DNA"/>
</dbReference>
<evidence type="ECO:0000256" key="2">
    <source>
        <dbReference type="ARBA" id="ARBA00004163"/>
    </source>
</evidence>
<proteinExistence type="inferred from homology"/>
<evidence type="ECO:0000256" key="1">
    <source>
        <dbReference type="ARBA" id="ARBA00004141"/>
    </source>
</evidence>
<comment type="similarity">
    <text evidence="14">Belongs to the SEC20 family.</text>
</comment>
<keyword evidence="6" id="KW-0552">Olfaction</keyword>
<evidence type="ECO:0000256" key="15">
    <source>
        <dbReference type="SAM" id="Phobius"/>
    </source>
</evidence>
<evidence type="ECO:0000256" key="12">
    <source>
        <dbReference type="ARBA" id="ARBA00023170"/>
    </source>
</evidence>
<keyword evidence="10" id="KW-0175">Coiled coil</keyword>
<dbReference type="CDD" id="cd15865">
    <property type="entry name" value="SNARE_SEC20"/>
    <property type="match status" value="1"/>
</dbReference>
<keyword evidence="3" id="KW-0813">Transport</keyword>
<keyword evidence="12" id="KW-0675">Receptor</keyword>
<keyword evidence="7" id="KW-0256">Endoplasmic reticulum</keyword>
<dbReference type="Pfam" id="PF03908">
    <property type="entry name" value="Sec20"/>
    <property type="match status" value="1"/>
</dbReference>
<keyword evidence="18" id="KW-1185">Reference proteome</keyword>
<keyword evidence="4" id="KW-0716">Sensory transduction</keyword>
<feature type="transmembrane region" description="Helical" evidence="15">
    <location>
        <begin position="43"/>
        <end position="64"/>
    </location>
</feature>
<feature type="transmembrane region" description="Helical" evidence="15">
    <location>
        <begin position="166"/>
        <end position="199"/>
    </location>
</feature>